<reference evidence="3" key="2">
    <citation type="submission" date="2015-06" db="UniProtKB">
        <authorList>
            <consortium name="EnsemblProtists"/>
        </authorList>
    </citation>
    <scope>IDENTIFICATION</scope>
    <source>
        <strain evidence="3">Pr102</strain>
    </source>
</reference>
<sequence length="546" mass="60934">MAFRARWTELVKSGWTSKKPAGSLSNEFTYIRPGKTKKDARGVDVFVGEEELMRYLDRINLEALNNNSQATGRQQTQTAEQDDREFTDAGSHSLADKPTGAQSKKSQANTESVQQDTCDITVERLEGVAISSPEGIGSEYDRGRRSPSLRRESPHVSAPESDQEDVSEGSNSNTDANILEGTENPDEYTALDSDGANDDGASFEDDASDFEDPCYPEEEEEDDELPEPIFDPALLAAVVGVAQITSGTIRADILKDMAVNGWSKPVSYSPYPYLDQPYEARPSSSVREDYPRLYEGDYGPSPRALEAALTASGAFFFFVQPRLWEEIADASNTYFEEMLDERMEGQLEKQLRREKKRPGFKSSSREQIKHSLLTTPDITARELFEVYCGKRQTDGDAVSTDYKSGPAAVIRNLLEEFGPTGSHDMRLEVTDRFYSSPTLAMQLLTLGFYSIGTVMTNRRGFCKDIIVKKKKRPADVHRDTFTVAESRLVPSIKAVCWWDNRPVHLLCAGGSVALDRVVRREKSGQQAEVLMYTINSAYSDTRPSLR</sequence>
<feature type="domain" description="PiggyBac transposable element-derived protein" evidence="2">
    <location>
        <begin position="384"/>
        <end position="511"/>
    </location>
</feature>
<dbReference type="PANTHER" id="PTHR37069">
    <property type="entry name" value="DDE_TNP_1_7 DOMAIN-CONTAINING PROTEIN"/>
    <property type="match status" value="1"/>
</dbReference>
<reference evidence="4" key="1">
    <citation type="journal article" date="2006" name="Science">
        <title>Phytophthora genome sequences uncover evolutionary origins and mechanisms of pathogenesis.</title>
        <authorList>
            <person name="Tyler B.M."/>
            <person name="Tripathy S."/>
            <person name="Zhang X."/>
            <person name="Dehal P."/>
            <person name="Jiang R.H."/>
            <person name="Aerts A."/>
            <person name="Arredondo F.D."/>
            <person name="Baxter L."/>
            <person name="Bensasson D."/>
            <person name="Beynon J.L."/>
            <person name="Chapman J."/>
            <person name="Damasceno C.M."/>
            <person name="Dorrance A.E."/>
            <person name="Dou D."/>
            <person name="Dickerman A.W."/>
            <person name="Dubchak I.L."/>
            <person name="Garbelotto M."/>
            <person name="Gijzen M."/>
            <person name="Gordon S.G."/>
            <person name="Govers F."/>
            <person name="Grunwald N.J."/>
            <person name="Huang W."/>
            <person name="Ivors K.L."/>
            <person name="Jones R.W."/>
            <person name="Kamoun S."/>
            <person name="Krampis K."/>
            <person name="Lamour K.H."/>
            <person name="Lee M.K."/>
            <person name="McDonald W.H."/>
            <person name="Medina M."/>
            <person name="Meijer H.J."/>
            <person name="Nordberg E.K."/>
            <person name="Maclean D.J."/>
            <person name="Ospina-Giraldo M.D."/>
            <person name="Morris P.F."/>
            <person name="Phuntumart V."/>
            <person name="Putnam N.H."/>
            <person name="Rash S."/>
            <person name="Rose J.K."/>
            <person name="Sakihama Y."/>
            <person name="Salamov A.A."/>
            <person name="Savidor A."/>
            <person name="Scheuring C.F."/>
            <person name="Smith B.M."/>
            <person name="Sobral B.W."/>
            <person name="Terry A."/>
            <person name="Torto-Alalibo T.A."/>
            <person name="Win J."/>
            <person name="Xu Z."/>
            <person name="Zhang H."/>
            <person name="Grigoriev I.V."/>
            <person name="Rokhsar D.S."/>
            <person name="Boore J.L."/>
        </authorList>
    </citation>
    <scope>NUCLEOTIDE SEQUENCE [LARGE SCALE GENOMIC DNA]</scope>
    <source>
        <strain evidence="4">Pr102</strain>
    </source>
</reference>
<dbReference type="VEuPathDB" id="FungiDB:KRP23_6873"/>
<feature type="compositionally biased region" description="Basic and acidic residues" evidence="1">
    <location>
        <begin position="139"/>
        <end position="154"/>
    </location>
</feature>
<feature type="compositionally biased region" description="Polar residues" evidence="1">
    <location>
        <begin position="66"/>
        <end position="79"/>
    </location>
</feature>
<dbReference type="Pfam" id="PF13843">
    <property type="entry name" value="DDE_Tnp_1_7"/>
    <property type="match status" value="1"/>
</dbReference>
<dbReference type="InterPro" id="IPR029526">
    <property type="entry name" value="PGBD"/>
</dbReference>
<feature type="compositionally biased region" description="Acidic residues" evidence="1">
    <location>
        <begin position="195"/>
        <end position="225"/>
    </location>
</feature>
<dbReference type="PANTHER" id="PTHR37069:SF2">
    <property type="entry name" value="PIGGYBAC TRANSPOSABLE ELEMENT-DERIVED PROTEIN DOMAIN-CONTAINING PROTEIN"/>
    <property type="match status" value="1"/>
</dbReference>
<accession>H3GE25</accession>
<dbReference type="HOGENOM" id="CLU_032269_0_0_1"/>
<evidence type="ECO:0000313" key="3">
    <source>
        <dbReference type="EnsemblProtists" id="Phyra73869"/>
    </source>
</evidence>
<evidence type="ECO:0000259" key="2">
    <source>
        <dbReference type="Pfam" id="PF13843"/>
    </source>
</evidence>
<evidence type="ECO:0000313" key="4">
    <source>
        <dbReference type="Proteomes" id="UP000005238"/>
    </source>
</evidence>
<dbReference type="Proteomes" id="UP000005238">
    <property type="component" value="Unassembled WGS sequence"/>
</dbReference>
<evidence type="ECO:0000256" key="1">
    <source>
        <dbReference type="SAM" id="MobiDB-lite"/>
    </source>
</evidence>
<dbReference type="InParanoid" id="H3GE25"/>
<dbReference type="EnsemblProtists" id="Phyra73869">
    <property type="protein sequence ID" value="Phyra73869"/>
    <property type="gene ID" value="Phyra73869"/>
</dbReference>
<name>H3GE25_PHYRM</name>
<feature type="compositionally biased region" description="Polar residues" evidence="1">
    <location>
        <begin position="100"/>
        <end position="118"/>
    </location>
</feature>
<feature type="region of interest" description="Disordered" evidence="1">
    <location>
        <begin position="66"/>
        <end position="225"/>
    </location>
</feature>
<organism evidence="3 4">
    <name type="scientific">Phytophthora ramorum</name>
    <name type="common">Sudden oak death agent</name>
    <dbReference type="NCBI Taxonomy" id="164328"/>
    <lineage>
        <taxon>Eukaryota</taxon>
        <taxon>Sar</taxon>
        <taxon>Stramenopiles</taxon>
        <taxon>Oomycota</taxon>
        <taxon>Peronosporomycetes</taxon>
        <taxon>Peronosporales</taxon>
        <taxon>Peronosporaceae</taxon>
        <taxon>Phytophthora</taxon>
    </lineage>
</organism>
<dbReference type="OMA" id="CMRINTR"/>
<keyword evidence="4" id="KW-1185">Reference proteome</keyword>
<proteinExistence type="predicted"/>
<dbReference type="AlphaFoldDB" id="H3GE25"/>
<protein>
    <recommendedName>
        <fullName evidence="2">PiggyBac transposable element-derived protein domain-containing protein</fullName>
    </recommendedName>
</protein>
<dbReference type="EMBL" id="DS566002">
    <property type="status" value="NOT_ANNOTATED_CDS"/>
    <property type="molecule type" value="Genomic_DNA"/>
</dbReference>